<keyword evidence="4" id="KW-0411">Iron-sulfur</keyword>
<dbReference type="HOGENOM" id="CLU_058393_1_0_12"/>
<dbReference type="KEGG" id="tpi:TREPR_0079"/>
<proteinExistence type="predicted"/>
<evidence type="ECO:0000256" key="4">
    <source>
        <dbReference type="ARBA" id="ARBA00023014"/>
    </source>
</evidence>
<dbReference type="PANTHER" id="PTHR43687:SF5">
    <property type="entry name" value="4FE-4S FERREDOXIN-TYPE DOMAIN-CONTAINING PROTEIN"/>
    <property type="match status" value="1"/>
</dbReference>
<dbReference type="InterPro" id="IPR007160">
    <property type="entry name" value="DUF362"/>
</dbReference>
<dbReference type="RefSeq" id="WP_015706381.1">
    <property type="nucleotide sequence ID" value="NC_015578.1"/>
</dbReference>
<dbReference type="AlphaFoldDB" id="F5YNB3"/>
<reference evidence="6 7" key="2">
    <citation type="journal article" date="2011" name="ISME J.">
        <title>RNA-seq reveals cooperative metabolic interactions between two termite-gut spirochete species in co-culture.</title>
        <authorList>
            <person name="Rosenthal A.Z."/>
            <person name="Matson E.G."/>
            <person name="Eldar A."/>
            <person name="Leadbetter J.R."/>
        </authorList>
    </citation>
    <scope>NUCLEOTIDE SEQUENCE [LARGE SCALE GENOMIC DNA]</scope>
    <source>
        <strain evidence="7">ATCC BAA-887 / DSM 12427 / ZAS-2</strain>
    </source>
</reference>
<name>F5YNB3_TREPZ</name>
<dbReference type="PROSITE" id="PS51379">
    <property type="entry name" value="4FE4S_FER_2"/>
    <property type="match status" value="2"/>
</dbReference>
<dbReference type="eggNOG" id="COG2006">
    <property type="taxonomic scope" value="Bacteria"/>
</dbReference>
<keyword evidence="7" id="KW-1185">Reference proteome</keyword>
<dbReference type="Pfam" id="PF12838">
    <property type="entry name" value="Fer4_7"/>
    <property type="match status" value="1"/>
</dbReference>
<dbReference type="PANTHER" id="PTHR43687">
    <property type="entry name" value="ADENYLYLSULFATE REDUCTASE, BETA SUBUNIT"/>
    <property type="match status" value="1"/>
</dbReference>
<dbReference type="SUPFAM" id="SSF54862">
    <property type="entry name" value="4Fe-4S ferredoxins"/>
    <property type="match status" value="1"/>
</dbReference>
<dbReference type="Gene3D" id="3.30.70.20">
    <property type="match status" value="1"/>
</dbReference>
<protein>
    <submittedName>
        <fullName evidence="6">Iron-sulfur cluster-binding protein</fullName>
    </submittedName>
</protein>
<feature type="domain" description="4Fe-4S ferredoxin-type" evidence="5">
    <location>
        <begin position="316"/>
        <end position="345"/>
    </location>
</feature>
<keyword evidence="1" id="KW-0004">4Fe-4S</keyword>
<dbReference type="EMBL" id="CP001843">
    <property type="protein sequence ID" value="AEF83690.1"/>
    <property type="molecule type" value="Genomic_DNA"/>
</dbReference>
<evidence type="ECO:0000313" key="6">
    <source>
        <dbReference type="EMBL" id="AEF83690.1"/>
    </source>
</evidence>
<evidence type="ECO:0000313" key="7">
    <source>
        <dbReference type="Proteomes" id="UP000009223"/>
    </source>
</evidence>
<organism evidence="6 7">
    <name type="scientific">Treponema primitia (strain ATCC BAA-887 / DSM 12427 / ZAS-2)</name>
    <dbReference type="NCBI Taxonomy" id="545694"/>
    <lineage>
        <taxon>Bacteria</taxon>
        <taxon>Pseudomonadati</taxon>
        <taxon>Spirochaetota</taxon>
        <taxon>Spirochaetia</taxon>
        <taxon>Spirochaetales</taxon>
        <taxon>Treponemataceae</taxon>
        <taxon>Treponema</taxon>
    </lineage>
</organism>
<accession>F5YNB3</accession>
<keyword evidence="3" id="KW-0408">Iron</keyword>
<dbReference type="OrthoDB" id="9807879at2"/>
<sequence length="387" mass="42501">MNKQVAITRCETYEPEAVYRALCLAVEAAGDFDVRAKRVLLKPNIVSDEPPEKAVTTHPVFLEAAIRLVRERGAARIMVGDSPGLQKPGFTGKRSGLGELTLRMGADWVDFTREKAEVPCPDGKAMKQFTITAAVKEVDCIISLPKLKTHQLMYYTGAMKNLFGLIPSVMKSPMHVRFPSREGFAAMIVDLNTAVMPHYALMDAIVGMEGPGPGSGYPRQIGLVLGSSNLLAMDIAASEIIGYPPLEIPVTREALDRGIWLSALPGKLPEIVYPLLAPGELHIPDFEKIPFKKKGGQLTEFLLPRSFRKFRERLTPRPVIDHALCLRCGDCTRICGSKAMTLSGEGSEKRVQINYKVCIRCYCCHEICPVKAIGIKNVPLGEVLLGE</sequence>
<dbReference type="GO" id="GO:0046872">
    <property type="term" value="F:metal ion binding"/>
    <property type="evidence" value="ECO:0007669"/>
    <property type="project" value="UniProtKB-KW"/>
</dbReference>
<evidence type="ECO:0000256" key="1">
    <source>
        <dbReference type="ARBA" id="ARBA00022485"/>
    </source>
</evidence>
<evidence type="ECO:0000256" key="3">
    <source>
        <dbReference type="ARBA" id="ARBA00023004"/>
    </source>
</evidence>
<evidence type="ECO:0000256" key="2">
    <source>
        <dbReference type="ARBA" id="ARBA00022723"/>
    </source>
</evidence>
<evidence type="ECO:0000259" key="5">
    <source>
        <dbReference type="PROSITE" id="PS51379"/>
    </source>
</evidence>
<dbReference type="eggNOG" id="COG1143">
    <property type="taxonomic scope" value="Bacteria"/>
</dbReference>
<dbReference type="STRING" id="545694.TREPR_0079"/>
<dbReference type="Proteomes" id="UP000009223">
    <property type="component" value="Chromosome"/>
</dbReference>
<dbReference type="PROSITE" id="PS00198">
    <property type="entry name" value="4FE4S_FER_1"/>
    <property type="match status" value="1"/>
</dbReference>
<dbReference type="InterPro" id="IPR050572">
    <property type="entry name" value="Fe-S_Ferredoxin"/>
</dbReference>
<dbReference type="Pfam" id="PF04015">
    <property type="entry name" value="DUF362"/>
    <property type="match status" value="1"/>
</dbReference>
<dbReference type="InterPro" id="IPR017900">
    <property type="entry name" value="4Fe4S_Fe_S_CS"/>
</dbReference>
<feature type="domain" description="4Fe-4S ferredoxin-type" evidence="5">
    <location>
        <begin position="349"/>
        <end position="378"/>
    </location>
</feature>
<gene>
    <name evidence="6" type="ordered locus">TREPR_0079</name>
</gene>
<dbReference type="InterPro" id="IPR017896">
    <property type="entry name" value="4Fe4S_Fe-S-bd"/>
</dbReference>
<keyword evidence="2" id="KW-0479">Metal-binding</keyword>
<reference evidence="7" key="1">
    <citation type="submission" date="2009-12" db="EMBL/GenBank/DDBJ databases">
        <title>Complete sequence of Treponema primitia strain ZAS-2.</title>
        <authorList>
            <person name="Tetu S.G."/>
            <person name="Matson E."/>
            <person name="Ren Q."/>
            <person name="Seshadri R."/>
            <person name="Elbourne L."/>
            <person name="Hassan K.A."/>
            <person name="Durkin A."/>
            <person name="Radune D."/>
            <person name="Mohamoud Y."/>
            <person name="Shay R."/>
            <person name="Jin S."/>
            <person name="Zhang X."/>
            <person name="Lucey K."/>
            <person name="Ballor N.R."/>
            <person name="Ottesen E."/>
            <person name="Rosenthal R."/>
            <person name="Allen A."/>
            <person name="Leadbetter J.R."/>
            <person name="Paulsen I.T."/>
        </authorList>
    </citation>
    <scope>NUCLEOTIDE SEQUENCE [LARGE SCALE GENOMIC DNA]</scope>
    <source>
        <strain evidence="7">ATCC BAA-887 / DSM 12427 / ZAS-2</strain>
    </source>
</reference>
<dbReference type="GO" id="GO:0051539">
    <property type="term" value="F:4 iron, 4 sulfur cluster binding"/>
    <property type="evidence" value="ECO:0007669"/>
    <property type="project" value="UniProtKB-KW"/>
</dbReference>